<dbReference type="InterPro" id="IPR006685">
    <property type="entry name" value="MscS_channel_2nd"/>
</dbReference>
<organism evidence="9">
    <name type="scientific">Peptoniphilus harei</name>
    <dbReference type="NCBI Taxonomy" id="54005"/>
    <lineage>
        <taxon>Bacteria</taxon>
        <taxon>Bacillati</taxon>
        <taxon>Bacillota</taxon>
        <taxon>Tissierellia</taxon>
        <taxon>Tissierellales</taxon>
        <taxon>Peptoniphilaceae</taxon>
        <taxon>Peptoniphilus</taxon>
    </lineage>
</organism>
<sequence length="292" mass="33098">MNIEKNTGAVASEADQALRSTFRGLESWERLLVVALVVIGTFVILKIIDSFIGRQLNSEKIKEKGSYNRIVTVTNLIRRIIKVILIFIGVTIVMSVFNISIAPIIATLGVFSLAIGVGAQSLVKDFINGFFIIFEDQYSVGDLVQIGDIEGVVEYLGLRVTKIRDFDKILHVIPNSNISIISNKERANIRTKIEFYLDNSCDPDFVEEKIKAAIEKYRDHEDMVIGPNLWGVTENGKDAYKMALVYYTRQGRQYDLEFALRSEILKTMQRENIKSPMIRNKFIKGEDDHALL</sequence>
<dbReference type="InterPro" id="IPR011066">
    <property type="entry name" value="MscS_channel_C_sf"/>
</dbReference>
<evidence type="ECO:0000313" key="10">
    <source>
        <dbReference type="Proteomes" id="UP000070174"/>
    </source>
</evidence>
<dbReference type="Gene3D" id="1.10.287.1260">
    <property type="match status" value="1"/>
</dbReference>
<feature type="transmembrane region" description="Helical" evidence="7">
    <location>
        <begin position="31"/>
        <end position="52"/>
    </location>
</feature>
<dbReference type="InterPro" id="IPR045276">
    <property type="entry name" value="YbiO_bact"/>
</dbReference>
<dbReference type="PATRIC" id="fig|54005.3.peg.607"/>
<dbReference type="PANTHER" id="PTHR30460:SF0">
    <property type="entry name" value="MODERATE CONDUCTANCE MECHANOSENSITIVE CHANNEL YBIO"/>
    <property type="match status" value="1"/>
</dbReference>
<evidence type="ECO:0000256" key="5">
    <source>
        <dbReference type="ARBA" id="ARBA00022989"/>
    </source>
</evidence>
<dbReference type="EMBL" id="LRQE01000021">
    <property type="protein sequence ID" value="KXA31018.1"/>
    <property type="molecule type" value="Genomic_DNA"/>
</dbReference>
<gene>
    <name evidence="9" type="ORF">HMPREF3229_00616</name>
</gene>
<dbReference type="Proteomes" id="UP000070174">
    <property type="component" value="Unassembled WGS sequence"/>
</dbReference>
<dbReference type="SUPFAM" id="SSF82689">
    <property type="entry name" value="Mechanosensitive channel protein MscS (YggB), C-terminal domain"/>
    <property type="match status" value="1"/>
</dbReference>
<dbReference type="Pfam" id="PF00924">
    <property type="entry name" value="MS_channel_2nd"/>
    <property type="match status" value="1"/>
</dbReference>
<keyword evidence="5 7" id="KW-1133">Transmembrane helix</keyword>
<dbReference type="Gene3D" id="2.30.30.60">
    <property type="match status" value="1"/>
</dbReference>
<comment type="subcellular location">
    <subcellularLocation>
        <location evidence="1">Cell membrane</location>
        <topology evidence="1">Multi-pass membrane protein</topology>
    </subcellularLocation>
</comment>
<dbReference type="FunFam" id="2.30.30.60:FF:000001">
    <property type="entry name" value="MscS Mechanosensitive ion channel"/>
    <property type="match status" value="1"/>
</dbReference>
<keyword evidence="6 7" id="KW-0472">Membrane</keyword>
<protein>
    <submittedName>
        <fullName evidence="9">Transporter, small conductance mechanosensitive ion channel MscS family protein</fullName>
    </submittedName>
</protein>
<dbReference type="SUPFAM" id="SSF50182">
    <property type="entry name" value="Sm-like ribonucleoproteins"/>
    <property type="match status" value="1"/>
</dbReference>
<reference evidence="9 10" key="1">
    <citation type="submission" date="2016-01" db="EMBL/GenBank/DDBJ databases">
        <authorList>
            <person name="Oliw E.H."/>
        </authorList>
    </citation>
    <scope>NUCLEOTIDE SEQUENCE [LARGE SCALE GENOMIC DNA]</scope>
    <source>
        <strain evidence="9 10">CMW7756A</strain>
    </source>
</reference>
<dbReference type="PANTHER" id="PTHR30460">
    <property type="entry name" value="MODERATE CONDUCTANCE MECHANOSENSITIVE CHANNEL YBIO"/>
    <property type="match status" value="1"/>
</dbReference>
<evidence type="ECO:0000256" key="3">
    <source>
        <dbReference type="ARBA" id="ARBA00022475"/>
    </source>
</evidence>
<comment type="similarity">
    <text evidence="2">Belongs to the MscS (TC 1.A.23) family.</text>
</comment>
<evidence type="ECO:0000256" key="4">
    <source>
        <dbReference type="ARBA" id="ARBA00022692"/>
    </source>
</evidence>
<dbReference type="InterPro" id="IPR023408">
    <property type="entry name" value="MscS_beta-dom_sf"/>
</dbReference>
<comment type="caution">
    <text evidence="9">The sequence shown here is derived from an EMBL/GenBank/DDBJ whole genome shotgun (WGS) entry which is preliminary data.</text>
</comment>
<name>A0A133PQU3_9FIRM</name>
<keyword evidence="4 7" id="KW-0812">Transmembrane</keyword>
<keyword evidence="3" id="KW-1003">Cell membrane</keyword>
<evidence type="ECO:0000256" key="7">
    <source>
        <dbReference type="SAM" id="Phobius"/>
    </source>
</evidence>
<proteinExistence type="inferred from homology"/>
<evidence type="ECO:0000259" key="8">
    <source>
        <dbReference type="Pfam" id="PF00924"/>
    </source>
</evidence>
<dbReference type="GO" id="GO:0005886">
    <property type="term" value="C:plasma membrane"/>
    <property type="evidence" value="ECO:0007669"/>
    <property type="project" value="UniProtKB-SubCell"/>
</dbReference>
<feature type="domain" description="Mechanosensitive ion channel MscS" evidence="8">
    <location>
        <begin position="122"/>
        <end position="183"/>
    </location>
</feature>
<evidence type="ECO:0000256" key="6">
    <source>
        <dbReference type="ARBA" id="ARBA00023136"/>
    </source>
</evidence>
<evidence type="ECO:0000256" key="2">
    <source>
        <dbReference type="ARBA" id="ARBA00008017"/>
    </source>
</evidence>
<evidence type="ECO:0000313" key="9">
    <source>
        <dbReference type="EMBL" id="KXA31018.1"/>
    </source>
</evidence>
<dbReference type="GO" id="GO:0008381">
    <property type="term" value="F:mechanosensitive monoatomic ion channel activity"/>
    <property type="evidence" value="ECO:0007669"/>
    <property type="project" value="InterPro"/>
</dbReference>
<feature type="transmembrane region" description="Helical" evidence="7">
    <location>
        <begin position="84"/>
        <end position="117"/>
    </location>
</feature>
<accession>A0A133PQU3</accession>
<dbReference type="RefSeq" id="WP_060799851.1">
    <property type="nucleotide sequence ID" value="NZ_KQ957096.1"/>
</dbReference>
<dbReference type="InterPro" id="IPR010920">
    <property type="entry name" value="LSM_dom_sf"/>
</dbReference>
<dbReference type="SUPFAM" id="SSF82861">
    <property type="entry name" value="Mechanosensitive channel protein MscS (YggB), transmembrane region"/>
    <property type="match status" value="1"/>
</dbReference>
<dbReference type="InterPro" id="IPR011014">
    <property type="entry name" value="MscS_channel_TM-2"/>
</dbReference>
<dbReference type="AlphaFoldDB" id="A0A133PQU3"/>
<dbReference type="Gene3D" id="3.30.70.100">
    <property type="match status" value="1"/>
</dbReference>
<evidence type="ECO:0000256" key="1">
    <source>
        <dbReference type="ARBA" id="ARBA00004651"/>
    </source>
</evidence>